<dbReference type="KEGG" id="bsen:DP114_25450"/>
<dbReference type="InterPro" id="IPR009737">
    <property type="entry name" value="Aim32/Apd1-like"/>
</dbReference>
<dbReference type="PIRSF" id="PIRSF035042">
    <property type="entry name" value="UCP035042_thirdx"/>
    <property type="match status" value="1"/>
</dbReference>
<dbReference type="AlphaFoldDB" id="A0A856ML11"/>
<dbReference type="CDD" id="cd03062">
    <property type="entry name" value="TRX_Fd_Sucrase"/>
    <property type="match status" value="1"/>
</dbReference>
<sequence>MITQDSLSNCRFCCIVSKANGEDPIGSAPTYEHCLAMEMGLPWTEKRWQENPVLARAIAFIEKLISEHGIKIRGQLLVPDKEYSCPGYTRLLYYRRAAKLFARFEKYEFLIPDSEVGSFVMALLETLLQSPTVLPDWEQYQQQSSHIRELMVCTDGNVDVACARFGYPIYSKLRSEFATASSGKLRVWRCSHFGGHQFAPTLIDLPYGQYWGHLQPEILELLVWRNGSVTGLYPFYRGWAGLSKFEQIVEREIWMQEGWNWLNYHKAGQVMAMDEPDEEWAQVRINFSAEDGSIKGAYEARVEVNGSVMTAWDSGDKQPLEEVKQYRVSRLVKVK</sequence>
<dbReference type="Proteomes" id="UP000503129">
    <property type="component" value="Chromosome"/>
</dbReference>
<keyword evidence="2" id="KW-1185">Reference proteome</keyword>
<dbReference type="RefSeq" id="WP_171977417.1">
    <property type="nucleotide sequence ID" value="NZ_CAWOXK010000001.1"/>
</dbReference>
<dbReference type="Pfam" id="PF06999">
    <property type="entry name" value="Suc_Fer-like"/>
    <property type="match status" value="1"/>
</dbReference>
<dbReference type="InterPro" id="IPR036249">
    <property type="entry name" value="Thioredoxin-like_sf"/>
</dbReference>
<dbReference type="PANTHER" id="PTHR31902">
    <property type="entry name" value="ACTIN PATCHES DISTAL PROTEIN 1"/>
    <property type="match status" value="1"/>
</dbReference>
<gene>
    <name evidence="1" type="ORF">DP114_25450</name>
</gene>
<evidence type="ECO:0000313" key="2">
    <source>
        <dbReference type="Proteomes" id="UP000503129"/>
    </source>
</evidence>
<reference evidence="1 2" key="1">
    <citation type="submission" date="2018-06" db="EMBL/GenBank/DDBJ databases">
        <title>Comparative genomics of Brasilonema spp. strains.</title>
        <authorList>
            <person name="Alvarenga D.O."/>
            <person name="Fiore M.F."/>
            <person name="Varani A.M."/>
        </authorList>
    </citation>
    <scope>NUCLEOTIDE SEQUENCE [LARGE SCALE GENOMIC DNA]</scope>
    <source>
        <strain evidence="1 2">CENA114</strain>
    </source>
</reference>
<organism evidence="1 2">
    <name type="scientific">Brasilonema sennae CENA114</name>
    <dbReference type="NCBI Taxonomy" id="415709"/>
    <lineage>
        <taxon>Bacteria</taxon>
        <taxon>Bacillati</taxon>
        <taxon>Cyanobacteriota</taxon>
        <taxon>Cyanophyceae</taxon>
        <taxon>Nostocales</taxon>
        <taxon>Scytonemataceae</taxon>
        <taxon>Brasilonema</taxon>
        <taxon>Bromeliae group (in: Brasilonema)</taxon>
    </lineage>
</organism>
<dbReference type="SUPFAM" id="SSF52833">
    <property type="entry name" value="Thioredoxin-like"/>
    <property type="match status" value="1"/>
</dbReference>
<proteinExistence type="predicted"/>
<dbReference type="PANTHER" id="PTHR31902:SF22">
    <property type="entry name" value="SLL1203 PROTEIN"/>
    <property type="match status" value="1"/>
</dbReference>
<accession>A0A856ML11</accession>
<dbReference type="InterPro" id="IPR010350">
    <property type="entry name" value="Aim32/Apd1-like_bac"/>
</dbReference>
<name>A0A856ML11_9CYAN</name>
<dbReference type="EMBL" id="CP030118">
    <property type="protein sequence ID" value="QDL10804.1"/>
    <property type="molecule type" value="Genomic_DNA"/>
</dbReference>
<evidence type="ECO:0000313" key="1">
    <source>
        <dbReference type="EMBL" id="QDL10804.1"/>
    </source>
</evidence>
<protein>
    <submittedName>
        <fullName evidence="1">Sucrase ferredoxin</fullName>
    </submittedName>
</protein>